<evidence type="ECO:0000256" key="4">
    <source>
        <dbReference type="ARBA" id="ARBA00022946"/>
    </source>
</evidence>
<evidence type="ECO:0000256" key="5">
    <source>
        <dbReference type="ARBA" id="ARBA00031834"/>
    </source>
</evidence>
<evidence type="ECO:0000313" key="8">
    <source>
        <dbReference type="Proteomes" id="UP000000709"/>
    </source>
</evidence>
<dbReference type="OrthoDB" id="1696305at2759"/>
<protein>
    <recommendedName>
        <fullName evidence="3">Genetic interactor of prohibitins 3, mitochondrial</fullName>
    </recommendedName>
    <alternativeName>
        <fullName evidence="5">Found in mitochondrial proteome protein 38</fullName>
    </alternativeName>
</protein>
<dbReference type="Gene3D" id="3.40.50.300">
    <property type="entry name" value="P-loop containing nucleotide triphosphate hydrolases"/>
    <property type="match status" value="1"/>
</dbReference>
<evidence type="ECO:0000313" key="7">
    <source>
        <dbReference type="EMBL" id="EGW31853.1"/>
    </source>
</evidence>
<name>G3AS04_SPAPN</name>
<gene>
    <name evidence="7" type="ORF">SPAPADRAFT_51824</name>
</gene>
<dbReference type="OMA" id="IIPPFYG"/>
<dbReference type="RefSeq" id="XP_007376631.1">
    <property type="nucleotide sequence ID" value="XM_007376569.1"/>
</dbReference>
<dbReference type="PANTHER" id="PTHR46434">
    <property type="entry name" value="GENETIC INTERACTOR OF PROHIBITINS 3, MITOCHONDRIAL"/>
    <property type="match status" value="1"/>
</dbReference>
<dbReference type="eggNOG" id="ENOG502S067">
    <property type="taxonomic scope" value="Eukaryota"/>
</dbReference>
<dbReference type="InterPro" id="IPR027417">
    <property type="entry name" value="P-loop_NTPase"/>
</dbReference>
<dbReference type="PANTHER" id="PTHR46434:SF1">
    <property type="entry name" value="GENETIC INTERACTOR OF PROHIBITINS 3, MITOCHONDRIAL"/>
    <property type="match status" value="1"/>
</dbReference>
<dbReference type="STRING" id="619300.G3AS04"/>
<dbReference type="SUPFAM" id="SSF52540">
    <property type="entry name" value="P-loop containing nucleoside triphosphate hydrolases"/>
    <property type="match status" value="1"/>
</dbReference>
<evidence type="ECO:0000256" key="3">
    <source>
        <dbReference type="ARBA" id="ARBA00018901"/>
    </source>
</evidence>
<dbReference type="KEGG" id="spaa:SPAPADRAFT_51824"/>
<accession>G3AS04</accession>
<dbReference type="HOGENOM" id="CLU_025792_0_0_1"/>
<dbReference type="GeneID" id="18871598"/>
<comment type="function">
    <text evidence="1">May be involved in the mitochondrial lipid metabolism.</text>
</comment>
<sequence>MLTNLIRSSLKRNFVRFTSTSNVALPFLYDLEPKCRSCGIRLQNKDETKPGYYHLRSKQEKEQQKLESSPKTAYEKYMAKLSPEDKELLLGNIFTGAPANHTPKSGPSVKELAKRAYDIKLDETAIECARCRNAKVHSDYKLSQEEFPIHDLNAIMPKIPSDSPIVYVFSGNDFPMGINADIFKYRNPDEVYFIMTKADNLFKKSDAARNFCFTFLTDYFRIKYQVPAKNIYITSAKEGWNSIDLLNFIPESAYIVGNVNSGKSTLIKSLMLHQELENKRDLESDIPFHIKAREKKKFIDRFNQKVGPGISYLPGFTREFLPVTLGGVRSVFDVPGFASDPYIHEFYHRFSDGKTIARLTGGKQTYKFGTYKSKYDSVKGPQVLGLGGIGYLQLPQDSMYQIRNVTNIDYHVFSNIERAVKVSINPSDSLKKKFIIEHDEASLVNFERYVIPPFYGQIELVLENIGYIHIKPVGAKKTNELMVLYLPRGITGMIRQPIVEYIQKTFKDSWEQNLIKGKRGGKGNLVLKRYKGDTPYASILIPATGKITDATGENQSDFDQLNAMTAAKRPYNDKTVINEENKYEYWIEPR</sequence>
<evidence type="ECO:0000256" key="2">
    <source>
        <dbReference type="ARBA" id="ARBA00004173"/>
    </source>
</evidence>
<dbReference type="PROSITE" id="PS51721">
    <property type="entry name" value="G_CP"/>
    <property type="match status" value="1"/>
</dbReference>
<evidence type="ECO:0000259" key="6">
    <source>
        <dbReference type="PROSITE" id="PS51721"/>
    </source>
</evidence>
<dbReference type="AlphaFoldDB" id="G3AS04"/>
<dbReference type="Proteomes" id="UP000000709">
    <property type="component" value="Unassembled WGS sequence"/>
</dbReference>
<organism evidence="8">
    <name type="scientific">Spathaspora passalidarum (strain NRRL Y-27907 / 11-Y1)</name>
    <dbReference type="NCBI Taxonomy" id="619300"/>
    <lineage>
        <taxon>Eukaryota</taxon>
        <taxon>Fungi</taxon>
        <taxon>Dikarya</taxon>
        <taxon>Ascomycota</taxon>
        <taxon>Saccharomycotina</taxon>
        <taxon>Pichiomycetes</taxon>
        <taxon>Debaryomycetaceae</taxon>
        <taxon>Spathaspora</taxon>
    </lineage>
</organism>
<dbReference type="InterPro" id="IPR030378">
    <property type="entry name" value="G_CP_dom"/>
</dbReference>
<dbReference type="InParanoid" id="G3AS04"/>
<proteinExistence type="predicted"/>
<dbReference type="GO" id="GO:0005525">
    <property type="term" value="F:GTP binding"/>
    <property type="evidence" value="ECO:0007669"/>
    <property type="project" value="InterPro"/>
</dbReference>
<reference evidence="7 8" key="1">
    <citation type="journal article" date="2011" name="Proc. Natl. Acad. Sci. U.S.A.">
        <title>Comparative genomics of xylose-fermenting fungi for enhanced biofuel production.</title>
        <authorList>
            <person name="Wohlbach D.J."/>
            <person name="Kuo A."/>
            <person name="Sato T.K."/>
            <person name="Potts K.M."/>
            <person name="Salamov A.A."/>
            <person name="LaButti K.M."/>
            <person name="Sun H."/>
            <person name="Clum A."/>
            <person name="Pangilinan J.L."/>
            <person name="Lindquist E.A."/>
            <person name="Lucas S."/>
            <person name="Lapidus A."/>
            <person name="Jin M."/>
            <person name="Gunawan C."/>
            <person name="Balan V."/>
            <person name="Dale B.E."/>
            <person name="Jeffries T.W."/>
            <person name="Zinkel R."/>
            <person name="Barry K.W."/>
            <person name="Grigoriev I.V."/>
            <person name="Gasch A.P."/>
        </authorList>
    </citation>
    <scope>NUCLEOTIDE SEQUENCE [LARGE SCALE GENOMIC DNA]</scope>
    <source>
        <strain evidence="8">NRRL Y-27907 / 11-Y1</strain>
    </source>
</reference>
<evidence type="ECO:0000256" key="1">
    <source>
        <dbReference type="ARBA" id="ARBA00003269"/>
    </source>
</evidence>
<dbReference type="InterPro" id="IPR050896">
    <property type="entry name" value="Mito_lipid_metab_GTPase"/>
</dbReference>
<keyword evidence="4" id="KW-0809">Transit peptide</keyword>
<dbReference type="FunCoup" id="G3AS04">
    <property type="interactions" value="84"/>
</dbReference>
<feature type="domain" description="CP-type G" evidence="6">
    <location>
        <begin position="149"/>
        <end position="340"/>
    </location>
</feature>
<dbReference type="EMBL" id="GL996503">
    <property type="protein sequence ID" value="EGW31853.1"/>
    <property type="molecule type" value="Genomic_DNA"/>
</dbReference>
<dbReference type="GO" id="GO:0005739">
    <property type="term" value="C:mitochondrion"/>
    <property type="evidence" value="ECO:0007669"/>
    <property type="project" value="UniProtKB-SubCell"/>
</dbReference>
<comment type="subcellular location">
    <subcellularLocation>
        <location evidence="2">Mitochondrion</location>
    </subcellularLocation>
</comment>
<keyword evidence="8" id="KW-1185">Reference proteome</keyword>